<protein>
    <recommendedName>
        <fullName evidence="3">BZIP domain-containing protein</fullName>
    </recommendedName>
</protein>
<dbReference type="EMBL" id="CAJJDP010000111">
    <property type="protein sequence ID" value="CAD8196185.1"/>
    <property type="molecule type" value="Genomic_DNA"/>
</dbReference>
<reference evidence="1" key="1">
    <citation type="submission" date="2021-01" db="EMBL/GenBank/DDBJ databases">
        <authorList>
            <consortium name="Genoscope - CEA"/>
            <person name="William W."/>
        </authorList>
    </citation>
    <scope>NUCLEOTIDE SEQUENCE</scope>
</reference>
<dbReference type="OMA" id="RSEVIIY"/>
<evidence type="ECO:0008006" key="3">
    <source>
        <dbReference type="Google" id="ProtNLM"/>
    </source>
</evidence>
<evidence type="ECO:0000313" key="1">
    <source>
        <dbReference type="EMBL" id="CAD8196185.1"/>
    </source>
</evidence>
<dbReference type="OrthoDB" id="298552at2759"/>
<sequence length="493" mass="57943">MVLRTTPKSKQSGEMDLIINLLMNPLQKIYLQALINQSHQESSQQVKQEEYCQKENVQYLQKQQLLQIIQQCQTQNQPTQQVSKPSTLIEVQNQVTSYFQQIILQKQTINLTNVLEVQLPYFMIIMSNLIIYGLENCQADKQIVADLVASYKDNPLKISMSYSLFQTVALLFRSEVIIYDQSTKYLANFLLFRDDFCDIFFKALYSYKISQGQTVSQQIGFTQIHQMIKKQQDEVWTTFTFKMLSQQQQKLSKDQFLLQFNQYTQQLNNFFNKSNLIMDLVAQSVKQTAKLHNDQIFQEYLLIMGSFKATTQDFLKRATQLFFEETQELDLLQFSSNTIKVHKQMNSQILFMLPMLLQLESQYLEHIIKNGFSEMQLKNSSNYYLKMIEKLKNKCVYNGEEECNCKKCQCIRRNRNSAKESQKKKREALEKIGPLQDEFNKLQKKVKHLETENQYMTTLILEVFKHPSVEKIASQFLEPLAKIIADSESMEEC</sequence>
<organism evidence="1 2">
    <name type="scientific">Paramecium octaurelia</name>
    <dbReference type="NCBI Taxonomy" id="43137"/>
    <lineage>
        <taxon>Eukaryota</taxon>
        <taxon>Sar</taxon>
        <taxon>Alveolata</taxon>
        <taxon>Ciliophora</taxon>
        <taxon>Intramacronucleata</taxon>
        <taxon>Oligohymenophorea</taxon>
        <taxon>Peniculida</taxon>
        <taxon>Parameciidae</taxon>
        <taxon>Paramecium</taxon>
    </lineage>
</organism>
<name>A0A8S1X5S6_PAROT</name>
<proteinExistence type="predicted"/>
<gene>
    <name evidence="1" type="ORF">POCTA_138.1.T1110040</name>
</gene>
<accession>A0A8S1X5S6</accession>
<evidence type="ECO:0000313" key="2">
    <source>
        <dbReference type="Proteomes" id="UP000683925"/>
    </source>
</evidence>
<dbReference type="Proteomes" id="UP000683925">
    <property type="component" value="Unassembled WGS sequence"/>
</dbReference>
<comment type="caution">
    <text evidence="1">The sequence shown here is derived from an EMBL/GenBank/DDBJ whole genome shotgun (WGS) entry which is preliminary data.</text>
</comment>
<dbReference type="AlphaFoldDB" id="A0A8S1X5S6"/>
<keyword evidence="2" id="KW-1185">Reference proteome</keyword>